<keyword evidence="2" id="KW-1185">Reference proteome</keyword>
<name>A0A379B6U5_9PAST</name>
<sequence length="105" mass="12378">MEAENQDITEYNTAQFQYRTRCRRFSANSATLIICLLKTEPNRYWRVEEITKEILIADNQPNTPVNRAYIKNVHAAMNRLLKKGIVERQSDKAHKVALWQLKTEK</sequence>
<gene>
    <name evidence="1" type="ORF">NCTC10699_01916</name>
</gene>
<evidence type="ECO:0000313" key="2">
    <source>
        <dbReference type="Proteomes" id="UP000254280"/>
    </source>
</evidence>
<proteinExistence type="predicted"/>
<protein>
    <submittedName>
        <fullName evidence="1">DNA repair ATPase</fullName>
    </submittedName>
</protein>
<organism evidence="1 2">
    <name type="scientific">[Pasteurella] mairii</name>
    <dbReference type="NCBI Taxonomy" id="757"/>
    <lineage>
        <taxon>Bacteria</taxon>
        <taxon>Pseudomonadati</taxon>
        <taxon>Pseudomonadota</taxon>
        <taxon>Gammaproteobacteria</taxon>
        <taxon>Pasteurellales</taxon>
        <taxon>Pasteurellaceae</taxon>
    </lineage>
</organism>
<reference evidence="1 2" key="1">
    <citation type="submission" date="2018-06" db="EMBL/GenBank/DDBJ databases">
        <authorList>
            <consortium name="Pathogen Informatics"/>
            <person name="Doyle S."/>
        </authorList>
    </citation>
    <scope>NUCLEOTIDE SEQUENCE [LARGE SCALE GENOMIC DNA]</scope>
    <source>
        <strain evidence="1 2">NCTC10699</strain>
    </source>
</reference>
<evidence type="ECO:0000313" key="1">
    <source>
        <dbReference type="EMBL" id="SUB34256.1"/>
    </source>
</evidence>
<dbReference type="AlphaFoldDB" id="A0A379B6U5"/>
<accession>A0A379B6U5</accession>
<dbReference type="Proteomes" id="UP000254280">
    <property type="component" value="Unassembled WGS sequence"/>
</dbReference>
<dbReference type="EMBL" id="UGSS01000002">
    <property type="protein sequence ID" value="SUB34256.1"/>
    <property type="molecule type" value="Genomic_DNA"/>
</dbReference>